<keyword evidence="4" id="KW-1185">Reference proteome</keyword>
<feature type="domain" description="Smf/DprA SLOG" evidence="2">
    <location>
        <begin position="76"/>
        <end position="254"/>
    </location>
</feature>
<dbReference type="Gene3D" id="3.40.50.450">
    <property type="match status" value="1"/>
</dbReference>
<gene>
    <name evidence="3" type="ORF">RIF23_10575</name>
</gene>
<dbReference type="SUPFAM" id="SSF102405">
    <property type="entry name" value="MCP/YpsA-like"/>
    <property type="match status" value="1"/>
</dbReference>
<dbReference type="InterPro" id="IPR003488">
    <property type="entry name" value="DprA"/>
</dbReference>
<reference evidence="4" key="1">
    <citation type="submission" date="2023-07" db="EMBL/GenBank/DDBJ databases">
        <title>Novel species in the genus Lipingzhangella isolated from Sambhar Salt Lake.</title>
        <authorList>
            <person name="Jiya N."/>
            <person name="Kajale S."/>
            <person name="Sharma A."/>
        </authorList>
    </citation>
    <scope>NUCLEOTIDE SEQUENCE [LARGE SCALE GENOMIC DNA]</scope>
    <source>
        <strain evidence="4">LS1_29</strain>
    </source>
</reference>
<sequence>MDERTALVALLLRSQSGWRDVVAEVLEAGSARTVLSAHDGGQQALFSVEESPGDELVEAEKLITACEKDGVGVHGFLDSSYPAQLRQVHEMPPVVFTRGQRAADQRAIAVVGSRRASDHGLSTARRIAECLVGLGVTVVSGLAEGIDTAAHTAALGAGGRTVAVLGTGINRVYPTRNRELQETIAQRGLVLSQFLPDAPPSKHSFPMRNAVMSGYAAATVIVQAGERSGARTQARFALRHGRPVIFPQELLVNQWAQEFAQHPGVHVVAGLSELATTVEQVIHEPVAPQEGQLQTADIAW</sequence>
<comment type="similarity">
    <text evidence="1">Belongs to the DprA/Smf family.</text>
</comment>
<accession>A0ABU2H7D3</accession>
<comment type="caution">
    <text evidence="3">The sequence shown here is derived from an EMBL/GenBank/DDBJ whole genome shotgun (WGS) entry which is preliminary data.</text>
</comment>
<dbReference type="InterPro" id="IPR057666">
    <property type="entry name" value="DrpA_SLOG"/>
</dbReference>
<dbReference type="EMBL" id="JAVLVT010000004">
    <property type="protein sequence ID" value="MDS1270744.1"/>
    <property type="molecule type" value="Genomic_DNA"/>
</dbReference>
<evidence type="ECO:0000259" key="2">
    <source>
        <dbReference type="Pfam" id="PF02481"/>
    </source>
</evidence>
<dbReference type="Proteomes" id="UP001250214">
    <property type="component" value="Unassembled WGS sequence"/>
</dbReference>
<evidence type="ECO:0000313" key="3">
    <source>
        <dbReference type="EMBL" id="MDS1270744.1"/>
    </source>
</evidence>
<dbReference type="PANTHER" id="PTHR43022">
    <property type="entry name" value="PROTEIN SMF"/>
    <property type="match status" value="1"/>
</dbReference>
<proteinExistence type="inferred from homology"/>
<organism evidence="3 4">
    <name type="scientific">Lipingzhangella rawalii</name>
    <dbReference type="NCBI Taxonomy" id="2055835"/>
    <lineage>
        <taxon>Bacteria</taxon>
        <taxon>Bacillati</taxon>
        <taxon>Actinomycetota</taxon>
        <taxon>Actinomycetes</taxon>
        <taxon>Streptosporangiales</taxon>
        <taxon>Nocardiopsidaceae</taxon>
        <taxon>Lipingzhangella</taxon>
    </lineage>
</organism>
<name>A0ABU2H7D3_9ACTN</name>
<evidence type="ECO:0000256" key="1">
    <source>
        <dbReference type="ARBA" id="ARBA00006525"/>
    </source>
</evidence>
<dbReference type="Pfam" id="PF02481">
    <property type="entry name" value="DNA_processg_A"/>
    <property type="match status" value="1"/>
</dbReference>
<dbReference type="PANTHER" id="PTHR43022:SF1">
    <property type="entry name" value="PROTEIN SMF"/>
    <property type="match status" value="1"/>
</dbReference>
<evidence type="ECO:0000313" key="4">
    <source>
        <dbReference type="Proteomes" id="UP001250214"/>
    </source>
</evidence>
<protein>
    <submittedName>
        <fullName evidence="3">DNA-processing protein DprA</fullName>
    </submittedName>
</protein>